<sequence length="309" mass="34173">MPRRNDTRGNAAIEEFDFQEGDALILLLGPSGVGKSTFINNYSGQELATVTHAYSTCTRSIKPIPAPPFESNPMIGGNRVVLIDTPGFFGGDMNDAATLKQIANVLRPQGGRPRELAGIIYLHDMTQKRLVRETQMSLSLFEEVCGTGSAHKAILVKTQWSRTPDTSALRRGADLNGTFFKQMIDAGAQCVDIKDGYTERHVVQHIVKRHYGASVAARLLVQLQQELESGLCIPQTAAGKVLKRCLLELLLYTDRSQLAQISATRAAIEELAWPPSPLQKIKAYFKPILAFLWLRRRRLDSSTEPTKIA</sequence>
<dbReference type="AlphaFoldDB" id="A0A5C3L6Y2"/>
<reference evidence="2 3" key="1">
    <citation type="journal article" date="2019" name="Nat. Ecol. Evol.">
        <title>Megaphylogeny resolves global patterns of mushroom evolution.</title>
        <authorList>
            <person name="Varga T."/>
            <person name="Krizsan K."/>
            <person name="Foldi C."/>
            <person name="Dima B."/>
            <person name="Sanchez-Garcia M."/>
            <person name="Sanchez-Ramirez S."/>
            <person name="Szollosi G.J."/>
            <person name="Szarkandi J.G."/>
            <person name="Papp V."/>
            <person name="Albert L."/>
            <person name="Andreopoulos W."/>
            <person name="Angelini C."/>
            <person name="Antonin V."/>
            <person name="Barry K.W."/>
            <person name="Bougher N.L."/>
            <person name="Buchanan P."/>
            <person name="Buyck B."/>
            <person name="Bense V."/>
            <person name="Catcheside P."/>
            <person name="Chovatia M."/>
            <person name="Cooper J."/>
            <person name="Damon W."/>
            <person name="Desjardin D."/>
            <person name="Finy P."/>
            <person name="Geml J."/>
            <person name="Haridas S."/>
            <person name="Hughes K."/>
            <person name="Justo A."/>
            <person name="Karasinski D."/>
            <person name="Kautmanova I."/>
            <person name="Kiss B."/>
            <person name="Kocsube S."/>
            <person name="Kotiranta H."/>
            <person name="LaButti K.M."/>
            <person name="Lechner B.E."/>
            <person name="Liimatainen K."/>
            <person name="Lipzen A."/>
            <person name="Lukacs Z."/>
            <person name="Mihaltcheva S."/>
            <person name="Morgado L.N."/>
            <person name="Niskanen T."/>
            <person name="Noordeloos M.E."/>
            <person name="Ohm R.A."/>
            <person name="Ortiz-Santana B."/>
            <person name="Ovrebo C."/>
            <person name="Racz N."/>
            <person name="Riley R."/>
            <person name="Savchenko A."/>
            <person name="Shiryaev A."/>
            <person name="Soop K."/>
            <person name="Spirin V."/>
            <person name="Szebenyi C."/>
            <person name="Tomsovsky M."/>
            <person name="Tulloss R.E."/>
            <person name="Uehling J."/>
            <person name="Grigoriev I.V."/>
            <person name="Vagvolgyi C."/>
            <person name="Papp T."/>
            <person name="Martin F.M."/>
            <person name="Miettinen O."/>
            <person name="Hibbett D.S."/>
            <person name="Nagy L.G."/>
        </authorList>
    </citation>
    <scope>NUCLEOTIDE SEQUENCE [LARGE SCALE GENOMIC DNA]</scope>
    <source>
        <strain evidence="2 3">CBS 121175</strain>
    </source>
</reference>
<evidence type="ECO:0000313" key="2">
    <source>
        <dbReference type="EMBL" id="TFK28445.1"/>
    </source>
</evidence>
<dbReference type="EMBL" id="ML210156">
    <property type="protein sequence ID" value="TFK28445.1"/>
    <property type="molecule type" value="Genomic_DNA"/>
</dbReference>
<dbReference type="GO" id="GO:0005525">
    <property type="term" value="F:GTP binding"/>
    <property type="evidence" value="ECO:0007669"/>
    <property type="project" value="InterPro"/>
</dbReference>
<keyword evidence="3" id="KW-1185">Reference proteome</keyword>
<dbReference type="Proteomes" id="UP000307440">
    <property type="component" value="Unassembled WGS sequence"/>
</dbReference>
<feature type="domain" description="G" evidence="1">
    <location>
        <begin position="25"/>
        <end position="96"/>
    </location>
</feature>
<gene>
    <name evidence="2" type="ORF">FA15DRAFT_612239</name>
</gene>
<proteinExistence type="predicted"/>
<dbReference type="Gene3D" id="3.40.50.300">
    <property type="entry name" value="P-loop containing nucleotide triphosphate hydrolases"/>
    <property type="match status" value="1"/>
</dbReference>
<evidence type="ECO:0000313" key="3">
    <source>
        <dbReference type="Proteomes" id="UP000307440"/>
    </source>
</evidence>
<dbReference type="OrthoDB" id="8954335at2759"/>
<dbReference type="Pfam" id="PF01926">
    <property type="entry name" value="MMR_HSR1"/>
    <property type="match status" value="1"/>
</dbReference>
<dbReference type="InterPro" id="IPR027417">
    <property type="entry name" value="P-loop_NTPase"/>
</dbReference>
<dbReference type="InterPro" id="IPR006073">
    <property type="entry name" value="GTP-bd"/>
</dbReference>
<organism evidence="2 3">
    <name type="scientific">Coprinopsis marcescibilis</name>
    <name type="common">Agaric fungus</name>
    <name type="synonym">Psathyrella marcescibilis</name>
    <dbReference type="NCBI Taxonomy" id="230819"/>
    <lineage>
        <taxon>Eukaryota</taxon>
        <taxon>Fungi</taxon>
        <taxon>Dikarya</taxon>
        <taxon>Basidiomycota</taxon>
        <taxon>Agaricomycotina</taxon>
        <taxon>Agaricomycetes</taxon>
        <taxon>Agaricomycetidae</taxon>
        <taxon>Agaricales</taxon>
        <taxon>Agaricineae</taxon>
        <taxon>Psathyrellaceae</taxon>
        <taxon>Coprinopsis</taxon>
    </lineage>
</organism>
<dbReference type="CDD" id="cd00882">
    <property type="entry name" value="Ras_like_GTPase"/>
    <property type="match status" value="1"/>
</dbReference>
<name>A0A5C3L6Y2_COPMA</name>
<dbReference type="SUPFAM" id="SSF52540">
    <property type="entry name" value="P-loop containing nucleoside triphosphate hydrolases"/>
    <property type="match status" value="1"/>
</dbReference>
<evidence type="ECO:0000259" key="1">
    <source>
        <dbReference type="Pfam" id="PF01926"/>
    </source>
</evidence>
<protein>
    <recommendedName>
        <fullName evidence="1">G domain-containing protein</fullName>
    </recommendedName>
</protein>
<accession>A0A5C3L6Y2</accession>